<gene>
    <name evidence="4" type="ORF">Purlil1_13125</name>
</gene>
<proteinExistence type="predicted"/>
<dbReference type="InterPro" id="IPR027417">
    <property type="entry name" value="P-loop_NTPase"/>
</dbReference>
<evidence type="ECO:0000313" key="4">
    <source>
        <dbReference type="EMBL" id="KAK4073270.1"/>
    </source>
</evidence>
<feature type="domain" description="Nephrocystin 3-like N-terminal" evidence="3">
    <location>
        <begin position="243"/>
        <end position="403"/>
    </location>
</feature>
<sequence length="745" mass="82735">MDPLSVIASVIAITGAIATSCKTIGNISGLPKAFRQVQNDLPLVQRILDDASQKLRGVDHTDDQRDAIMAVAKPCLANAEKLKLIFQELESKCKQDEEATWTRARVWYREAIRSLKAHRVESLMSDVLKGVEKLVWNELFRQATQKDVDDIKRAIKELSEVEPSLDDSELANAGVIQASQEIRDGAKGQQNNVQGGTNTFHSGEGHVFTGPMSGVTFDEAAFNTASKQHMPSCLPETRQQLLSEIRAWADGEDERPMYWLKGMAGTGKSTIALTVAREYSKKGHLGASFFFSRGGGDLALSRKFAATIAAQLAEVSPDLRKGISDSVAANPRINSLGLYDQWEKLVLQPLARANDNMALPTLLVVVDALDECENDDDVSLLIQCLTSATSIDGIRLRILITSRPNQSVNFAFDSISAEAHQDFILHDIEQDIVNNDLNEYYKTELADIERRSGLMGCLLSDDTVEVLVKQSCGLFIHAATVCRFIRDGRQLANDRLSLILHAGTSSLKPERELDQMYTTVLTHLFGPHFDPKESATRQSSFRYIVGSIVALLDALSLANLAALLSAENKQMTKEHLVLTLRDLHSVLDVPEQNDRSIRLLHPSFREFLLNPARCLNKAFWINAEDAHGHLFNCCLQIMSNNLRRNMCGLKRPGTRVCDIPKDDVDSAISVPVRYACRYWIHHLQQSNIDPREHVGVVDFFQTRFLFWIETLSLIGRLADGIASVGLLEADLSPRDYSTSVSGIDV</sequence>
<dbReference type="EMBL" id="JAWRVI010000168">
    <property type="protein sequence ID" value="KAK4073270.1"/>
    <property type="molecule type" value="Genomic_DNA"/>
</dbReference>
<evidence type="ECO:0008006" key="6">
    <source>
        <dbReference type="Google" id="ProtNLM"/>
    </source>
</evidence>
<evidence type="ECO:0000256" key="1">
    <source>
        <dbReference type="ARBA" id="ARBA00022737"/>
    </source>
</evidence>
<evidence type="ECO:0000259" key="3">
    <source>
        <dbReference type="Pfam" id="PF24883"/>
    </source>
</evidence>
<dbReference type="Pfam" id="PF17107">
    <property type="entry name" value="SesA"/>
    <property type="match status" value="1"/>
</dbReference>
<protein>
    <recommendedName>
        <fullName evidence="6">NACHT domain-containing protein</fullName>
    </recommendedName>
</protein>
<keyword evidence="1" id="KW-0677">Repeat</keyword>
<dbReference type="InterPro" id="IPR031352">
    <property type="entry name" value="SesA"/>
</dbReference>
<comment type="caution">
    <text evidence="4">The sequence shown here is derived from an EMBL/GenBank/DDBJ whole genome shotgun (WGS) entry which is preliminary data.</text>
</comment>
<organism evidence="4 5">
    <name type="scientific">Purpureocillium lilacinum</name>
    <name type="common">Paecilomyces lilacinus</name>
    <dbReference type="NCBI Taxonomy" id="33203"/>
    <lineage>
        <taxon>Eukaryota</taxon>
        <taxon>Fungi</taxon>
        <taxon>Dikarya</taxon>
        <taxon>Ascomycota</taxon>
        <taxon>Pezizomycotina</taxon>
        <taxon>Sordariomycetes</taxon>
        <taxon>Hypocreomycetidae</taxon>
        <taxon>Hypocreales</taxon>
        <taxon>Ophiocordycipitaceae</taxon>
        <taxon>Purpureocillium</taxon>
    </lineage>
</organism>
<dbReference type="PANTHER" id="PTHR10039">
    <property type="entry name" value="AMELOGENIN"/>
    <property type="match status" value="1"/>
</dbReference>
<reference evidence="4 5" key="1">
    <citation type="journal article" date="2024" name="Microbiol. Resour. Announc.">
        <title>Genome annotations for the ascomycete fungi Trichoderma harzianum, Trichoderma aggressivum, and Purpureocillium lilacinum.</title>
        <authorList>
            <person name="Beijen E.P.W."/>
            <person name="Ohm R.A."/>
        </authorList>
    </citation>
    <scope>NUCLEOTIDE SEQUENCE [LARGE SCALE GENOMIC DNA]</scope>
    <source>
        <strain evidence="4 5">CBS 150709</strain>
    </source>
</reference>
<dbReference type="Pfam" id="PF24883">
    <property type="entry name" value="NPHP3_N"/>
    <property type="match status" value="1"/>
</dbReference>
<evidence type="ECO:0000259" key="2">
    <source>
        <dbReference type="Pfam" id="PF17107"/>
    </source>
</evidence>
<accession>A0ABR0BF10</accession>
<dbReference type="PANTHER" id="PTHR10039:SF17">
    <property type="entry name" value="FUNGAL STAND N-TERMINAL GOODBYE DOMAIN-CONTAINING PROTEIN-RELATED"/>
    <property type="match status" value="1"/>
</dbReference>
<evidence type="ECO:0000313" key="5">
    <source>
        <dbReference type="Proteomes" id="UP001287286"/>
    </source>
</evidence>
<name>A0ABR0BF10_PURLI</name>
<feature type="domain" description="NACHT-NTPase and P-loop NTPases N-terminal" evidence="2">
    <location>
        <begin position="7"/>
        <end position="134"/>
    </location>
</feature>
<keyword evidence="5" id="KW-1185">Reference proteome</keyword>
<dbReference type="InterPro" id="IPR056884">
    <property type="entry name" value="NPHP3-like_N"/>
</dbReference>
<dbReference type="Proteomes" id="UP001287286">
    <property type="component" value="Unassembled WGS sequence"/>
</dbReference>
<dbReference type="Gene3D" id="3.40.50.300">
    <property type="entry name" value="P-loop containing nucleotide triphosphate hydrolases"/>
    <property type="match status" value="1"/>
</dbReference>
<dbReference type="SUPFAM" id="SSF52540">
    <property type="entry name" value="P-loop containing nucleoside triphosphate hydrolases"/>
    <property type="match status" value="1"/>
</dbReference>